<feature type="transmembrane region" description="Helical" evidence="1">
    <location>
        <begin position="66"/>
        <end position="84"/>
    </location>
</feature>
<dbReference type="EMBL" id="CAKMMF010000036">
    <property type="protein sequence ID" value="CAH1221611.1"/>
    <property type="molecule type" value="Genomic_DNA"/>
</dbReference>
<proteinExistence type="predicted"/>
<feature type="transmembrane region" description="Helical" evidence="1">
    <location>
        <begin position="29"/>
        <end position="54"/>
    </location>
</feature>
<accession>A0ABN8H0I1</accession>
<gene>
    <name evidence="2" type="ORF">PAECIP111893_04743</name>
</gene>
<protein>
    <submittedName>
        <fullName evidence="2">Uncharacterized protein</fullName>
    </submittedName>
</protein>
<keyword evidence="1" id="KW-0472">Membrane</keyword>
<organism evidence="2 3">
    <name type="scientific">Paenibacillus plantiphilus</name>
    <dbReference type="NCBI Taxonomy" id="2905650"/>
    <lineage>
        <taxon>Bacteria</taxon>
        <taxon>Bacillati</taxon>
        <taxon>Bacillota</taxon>
        <taxon>Bacilli</taxon>
        <taxon>Bacillales</taxon>
        <taxon>Paenibacillaceae</taxon>
        <taxon>Paenibacillus</taxon>
    </lineage>
</organism>
<name>A0ABN8H0I1_9BACL</name>
<reference evidence="2" key="1">
    <citation type="submission" date="2022-01" db="EMBL/GenBank/DDBJ databases">
        <authorList>
            <person name="Criscuolo A."/>
        </authorList>
    </citation>
    <scope>NUCLEOTIDE SEQUENCE</scope>
    <source>
        <strain evidence="2">CIP111893</strain>
    </source>
</reference>
<keyword evidence="1" id="KW-0812">Transmembrane</keyword>
<sequence>MLAVLLIGLAAGAFLCCWARSNSRTAQIGIDIAAMLAVAGFFIPASATIIETLADDTVFMTKVHEVLLNPVFLASGAYLGPYIAGRLLESARLPAQR</sequence>
<dbReference type="Proteomes" id="UP000838686">
    <property type="component" value="Unassembled WGS sequence"/>
</dbReference>
<keyword evidence="1" id="KW-1133">Transmembrane helix</keyword>
<keyword evidence="3" id="KW-1185">Reference proteome</keyword>
<evidence type="ECO:0000313" key="2">
    <source>
        <dbReference type="EMBL" id="CAH1221611.1"/>
    </source>
</evidence>
<dbReference type="RefSeq" id="WP_236345443.1">
    <property type="nucleotide sequence ID" value="NZ_CAKMMF010000036.1"/>
</dbReference>
<comment type="caution">
    <text evidence="2">The sequence shown here is derived from an EMBL/GenBank/DDBJ whole genome shotgun (WGS) entry which is preliminary data.</text>
</comment>
<evidence type="ECO:0000313" key="3">
    <source>
        <dbReference type="Proteomes" id="UP000838686"/>
    </source>
</evidence>
<evidence type="ECO:0000256" key="1">
    <source>
        <dbReference type="SAM" id="Phobius"/>
    </source>
</evidence>